<organism evidence="1 2">
    <name type="scientific">Rattus norvegicus</name>
    <name type="common">Rat</name>
    <dbReference type="NCBI Taxonomy" id="10116"/>
    <lineage>
        <taxon>Eukaryota</taxon>
        <taxon>Metazoa</taxon>
        <taxon>Chordata</taxon>
        <taxon>Craniata</taxon>
        <taxon>Vertebrata</taxon>
        <taxon>Euteleostomi</taxon>
        <taxon>Mammalia</taxon>
        <taxon>Eutheria</taxon>
        <taxon>Euarchontoglires</taxon>
        <taxon>Glires</taxon>
        <taxon>Rodentia</taxon>
        <taxon>Myomorpha</taxon>
        <taxon>Muroidea</taxon>
        <taxon>Muridae</taxon>
        <taxon>Murinae</taxon>
        <taxon>Rattus</taxon>
    </lineage>
</organism>
<proteinExistence type="predicted"/>
<name>A6HSX7_RAT</name>
<dbReference type="EMBL" id="CH473950">
    <property type="protein sequence ID" value="EDM15746.1"/>
    <property type="molecule type" value="Genomic_DNA"/>
</dbReference>
<evidence type="ECO:0000313" key="1">
    <source>
        <dbReference type="EMBL" id="EDM15746.1"/>
    </source>
</evidence>
<protein>
    <submittedName>
        <fullName evidence="1">RCG59363</fullName>
    </submittedName>
</protein>
<gene>
    <name evidence="1" type="ORF">rCG_59363</name>
</gene>
<evidence type="ECO:0000313" key="2">
    <source>
        <dbReference type="Proteomes" id="UP000234681"/>
    </source>
</evidence>
<dbReference type="AlphaFoldDB" id="A6HSX7"/>
<dbReference type="Proteomes" id="UP000234681">
    <property type="component" value="Chromosome 7"/>
</dbReference>
<reference evidence="1 2" key="1">
    <citation type="submission" date="2005-09" db="EMBL/GenBank/DDBJ databases">
        <authorList>
            <person name="Mural R.J."/>
            <person name="Li P.W."/>
            <person name="Adams M.D."/>
            <person name="Amanatides P.G."/>
            <person name="Baden-Tillson H."/>
            <person name="Barnstead M."/>
            <person name="Chin S.H."/>
            <person name="Dew I."/>
            <person name="Evans C.A."/>
            <person name="Ferriera S."/>
            <person name="Flanigan M."/>
            <person name="Fosler C."/>
            <person name="Glodek A."/>
            <person name="Gu Z."/>
            <person name="Holt R.A."/>
            <person name="Jennings D."/>
            <person name="Kraft C.L."/>
            <person name="Lu F."/>
            <person name="Nguyen T."/>
            <person name="Nusskern D.R."/>
            <person name="Pfannkoch C.M."/>
            <person name="Sitter C."/>
            <person name="Sutton G.G."/>
            <person name="Venter J.C."/>
            <person name="Wang Z."/>
            <person name="Woodage T."/>
            <person name="Zheng X.H."/>
            <person name="Zhong F."/>
        </authorList>
    </citation>
    <scope>NUCLEOTIDE SEQUENCE [LARGE SCALE GENOMIC DNA]</scope>
    <source>
        <strain>BN</strain>
        <strain evidence="2">Sprague-Dawley</strain>
    </source>
</reference>
<sequence>MSLSLSGPSGTQGLFRKARTWLGGLERLLCAPLSLCHSACSGGLTRVWSQAMTSSFFSVAGD</sequence>
<accession>A6HSX7</accession>